<accession>C6M202</accession>
<comment type="caution">
    <text evidence="1">The sequence shown here is derived from an EMBL/GenBank/DDBJ whole genome shotgun (WGS) entry which is preliminary data.</text>
</comment>
<evidence type="ECO:0000313" key="1">
    <source>
        <dbReference type="EMBL" id="EET45830.1"/>
    </source>
</evidence>
<dbReference type="Proteomes" id="UP000005365">
    <property type="component" value="Unassembled WGS sequence"/>
</dbReference>
<protein>
    <submittedName>
        <fullName evidence="1">Uncharacterized protein</fullName>
    </submittedName>
</protein>
<keyword evidence="2" id="KW-1185">Reference proteome</keyword>
<evidence type="ECO:0000313" key="2">
    <source>
        <dbReference type="Proteomes" id="UP000005365"/>
    </source>
</evidence>
<proteinExistence type="predicted"/>
<organism evidence="1 2">
    <name type="scientific">Neisseria sicca ATCC 29256</name>
    <dbReference type="NCBI Taxonomy" id="547045"/>
    <lineage>
        <taxon>Bacteria</taxon>
        <taxon>Pseudomonadati</taxon>
        <taxon>Pseudomonadota</taxon>
        <taxon>Betaproteobacteria</taxon>
        <taxon>Neisseriales</taxon>
        <taxon>Neisseriaceae</taxon>
        <taxon>Neisseria</taxon>
    </lineage>
</organism>
<dbReference type="AlphaFoldDB" id="C6M202"/>
<name>C6M202_NEISI</name>
<sequence>MKVRLLNGVIFKLPDIFLHTMPDMNHITENRFSDDLFLIQ</sequence>
<dbReference type="EMBL" id="ACKO02000002">
    <property type="protein sequence ID" value="EET45830.1"/>
    <property type="molecule type" value="Genomic_DNA"/>
</dbReference>
<reference evidence="1" key="1">
    <citation type="submission" date="2009-07" db="EMBL/GenBank/DDBJ databases">
        <authorList>
            <person name="Weinstock G."/>
            <person name="Sodergren E."/>
            <person name="Clifton S."/>
            <person name="Fulton L."/>
            <person name="Fulton B."/>
            <person name="Courtney L."/>
            <person name="Fronick C."/>
            <person name="Harrison M."/>
            <person name="Strong C."/>
            <person name="Farmer C."/>
            <person name="Delahaunty K."/>
            <person name="Markovic C."/>
            <person name="Hall O."/>
            <person name="Minx P."/>
            <person name="Tomlinson C."/>
            <person name="Mitreva M."/>
            <person name="Nelson J."/>
            <person name="Hou S."/>
            <person name="Wollam A."/>
            <person name="Pepin K.H."/>
            <person name="Johnson M."/>
            <person name="Bhonagiri V."/>
            <person name="Nash W.E."/>
            <person name="Warren W."/>
            <person name="Chinwalla A."/>
            <person name="Mardis E.R."/>
            <person name="Wilson R.K."/>
        </authorList>
    </citation>
    <scope>NUCLEOTIDE SEQUENCE [LARGE SCALE GENOMIC DNA]</scope>
    <source>
        <strain evidence="1">ATCC 29256</strain>
    </source>
</reference>
<gene>
    <name evidence="1" type="ORF">NEISICOT_00540</name>
</gene>